<dbReference type="SMART" id="SM00321">
    <property type="entry name" value="WSC"/>
    <property type="match status" value="1"/>
</dbReference>
<organism evidence="3 4">
    <name type="scientific">Periconia macrospinosa</name>
    <dbReference type="NCBI Taxonomy" id="97972"/>
    <lineage>
        <taxon>Eukaryota</taxon>
        <taxon>Fungi</taxon>
        <taxon>Dikarya</taxon>
        <taxon>Ascomycota</taxon>
        <taxon>Pezizomycotina</taxon>
        <taxon>Dothideomycetes</taxon>
        <taxon>Pleosporomycetidae</taxon>
        <taxon>Pleosporales</taxon>
        <taxon>Massarineae</taxon>
        <taxon>Periconiaceae</taxon>
        <taxon>Periconia</taxon>
    </lineage>
</organism>
<dbReference type="InterPro" id="IPR002889">
    <property type="entry name" value="WSC_carb-bd"/>
</dbReference>
<feature type="signal peptide" evidence="1">
    <location>
        <begin position="1"/>
        <end position="20"/>
    </location>
</feature>
<accession>A0A2V1EDS9</accession>
<keyword evidence="4" id="KW-1185">Reference proteome</keyword>
<feature type="domain" description="WSC" evidence="2">
    <location>
        <begin position="118"/>
        <end position="212"/>
    </location>
</feature>
<feature type="chain" id="PRO_5016139185" description="WSC domain-containing protein" evidence="1">
    <location>
        <begin position="21"/>
        <end position="237"/>
    </location>
</feature>
<dbReference type="OrthoDB" id="2019572at2759"/>
<sequence length="237" mass="25894">MKKYLLLPFVLLAQQVFSTGYPSYQTDPETVKDCIEWYDNDLGASCDTVRTYFGITLEEFKTWNPSIGLDCTPWYEWVSYCILSETKFNATKPTTTSSSSTVSSTTTTAATLAPSPTAWTDLGCYVEDPKFPILEQNMNPNGDATLTIPKCKQSCYRRAFEFAGVQNGNQCWCSGYVGGTWANNQTSCDTPCTGDKNTFCGGHGFLNVFRAEQNKVPSTISTGSVATMTAAVSTSGV</sequence>
<gene>
    <name evidence="3" type="ORF">DM02DRAFT_608045</name>
</gene>
<evidence type="ECO:0000313" key="4">
    <source>
        <dbReference type="Proteomes" id="UP000244855"/>
    </source>
</evidence>
<evidence type="ECO:0000259" key="2">
    <source>
        <dbReference type="PROSITE" id="PS51212"/>
    </source>
</evidence>
<protein>
    <recommendedName>
        <fullName evidence="2">WSC domain-containing protein</fullName>
    </recommendedName>
</protein>
<keyword evidence="1" id="KW-0732">Signal</keyword>
<evidence type="ECO:0000313" key="3">
    <source>
        <dbReference type="EMBL" id="PVI08683.1"/>
    </source>
</evidence>
<dbReference type="Gene3D" id="3.10.350.10">
    <property type="entry name" value="LysM domain"/>
    <property type="match status" value="1"/>
</dbReference>
<proteinExistence type="predicted"/>
<evidence type="ECO:0000256" key="1">
    <source>
        <dbReference type="SAM" id="SignalP"/>
    </source>
</evidence>
<dbReference type="PROSITE" id="PS51212">
    <property type="entry name" value="WSC"/>
    <property type="match status" value="1"/>
</dbReference>
<dbReference type="Pfam" id="PF01822">
    <property type="entry name" value="WSC"/>
    <property type="match status" value="1"/>
</dbReference>
<dbReference type="AlphaFoldDB" id="A0A2V1EDS9"/>
<name>A0A2V1EDS9_9PLEO</name>
<reference evidence="3 4" key="1">
    <citation type="journal article" date="2018" name="Sci. Rep.">
        <title>Comparative genomics provides insights into the lifestyle and reveals functional heterogeneity of dark septate endophytic fungi.</title>
        <authorList>
            <person name="Knapp D.G."/>
            <person name="Nemeth J.B."/>
            <person name="Barry K."/>
            <person name="Hainaut M."/>
            <person name="Henrissat B."/>
            <person name="Johnson J."/>
            <person name="Kuo A."/>
            <person name="Lim J.H.P."/>
            <person name="Lipzen A."/>
            <person name="Nolan M."/>
            <person name="Ohm R.A."/>
            <person name="Tamas L."/>
            <person name="Grigoriev I.V."/>
            <person name="Spatafora J.W."/>
            <person name="Nagy L.G."/>
            <person name="Kovacs G.M."/>
        </authorList>
    </citation>
    <scope>NUCLEOTIDE SEQUENCE [LARGE SCALE GENOMIC DNA]</scope>
    <source>
        <strain evidence="3 4">DSE2036</strain>
    </source>
</reference>
<dbReference type="EMBL" id="KZ805300">
    <property type="protein sequence ID" value="PVI08683.1"/>
    <property type="molecule type" value="Genomic_DNA"/>
</dbReference>
<dbReference type="STRING" id="97972.A0A2V1EDS9"/>
<dbReference type="InterPro" id="IPR036779">
    <property type="entry name" value="LysM_dom_sf"/>
</dbReference>
<dbReference type="Proteomes" id="UP000244855">
    <property type="component" value="Unassembled WGS sequence"/>
</dbReference>